<accession>A0ABR9UMD1</accession>
<dbReference type="Pfam" id="PF20703">
    <property type="entry name" value="nSTAND1"/>
    <property type="match status" value="1"/>
</dbReference>
<evidence type="ECO:0000313" key="6">
    <source>
        <dbReference type="EMBL" id="MBE9189441.1"/>
    </source>
</evidence>
<gene>
    <name evidence="6" type="ORF">IQ230_03485</name>
</gene>
<feature type="repeat" description="WD" evidence="3">
    <location>
        <begin position="1216"/>
        <end position="1249"/>
    </location>
</feature>
<feature type="repeat" description="WD" evidence="3">
    <location>
        <begin position="1588"/>
        <end position="1621"/>
    </location>
</feature>
<feature type="repeat" description="WD" evidence="3">
    <location>
        <begin position="1175"/>
        <end position="1207"/>
    </location>
</feature>
<evidence type="ECO:0000256" key="1">
    <source>
        <dbReference type="ARBA" id="ARBA00022574"/>
    </source>
</evidence>
<dbReference type="InterPro" id="IPR011600">
    <property type="entry name" value="Pept_C14_caspase"/>
</dbReference>
<dbReference type="PROSITE" id="PS00678">
    <property type="entry name" value="WD_REPEATS_1"/>
    <property type="match status" value="4"/>
</dbReference>
<dbReference type="SUPFAM" id="SSF50978">
    <property type="entry name" value="WD40 repeat-like"/>
    <property type="match status" value="2"/>
</dbReference>
<feature type="domain" description="Peptidase C14 caspase" evidence="4">
    <location>
        <begin position="22"/>
        <end position="230"/>
    </location>
</feature>
<feature type="repeat" description="WD" evidence="3">
    <location>
        <begin position="1336"/>
        <end position="1376"/>
    </location>
</feature>
<dbReference type="InterPro" id="IPR027417">
    <property type="entry name" value="P-loop_NTPase"/>
</dbReference>
<dbReference type="InterPro" id="IPR015943">
    <property type="entry name" value="WD40/YVTN_repeat-like_dom_sf"/>
</dbReference>
<organism evidence="6 7">
    <name type="scientific">Gloeocapsopsis crepidinum LEGE 06123</name>
    <dbReference type="NCBI Taxonomy" id="588587"/>
    <lineage>
        <taxon>Bacteria</taxon>
        <taxon>Bacillati</taxon>
        <taxon>Cyanobacteriota</taxon>
        <taxon>Cyanophyceae</taxon>
        <taxon>Oscillatoriophycideae</taxon>
        <taxon>Chroococcales</taxon>
        <taxon>Chroococcaceae</taxon>
        <taxon>Gloeocapsopsis</taxon>
    </lineage>
</organism>
<dbReference type="Gene3D" id="3.40.50.1460">
    <property type="match status" value="1"/>
</dbReference>
<feature type="repeat" description="WD" evidence="3">
    <location>
        <begin position="1143"/>
        <end position="1168"/>
    </location>
</feature>
<keyword evidence="1 3" id="KW-0853">WD repeat</keyword>
<dbReference type="InterPro" id="IPR019775">
    <property type="entry name" value="WD40_repeat_CS"/>
</dbReference>
<feature type="repeat" description="WD" evidence="3">
    <location>
        <begin position="1507"/>
        <end position="1541"/>
    </location>
</feature>
<feature type="repeat" description="WD" evidence="3">
    <location>
        <begin position="1296"/>
        <end position="1328"/>
    </location>
</feature>
<dbReference type="SUPFAM" id="SSF52540">
    <property type="entry name" value="P-loop containing nucleoside triphosphate hydrolases"/>
    <property type="match status" value="1"/>
</dbReference>
<dbReference type="Proteomes" id="UP000651156">
    <property type="component" value="Unassembled WGS sequence"/>
</dbReference>
<dbReference type="InterPro" id="IPR001680">
    <property type="entry name" value="WD40_rpt"/>
</dbReference>
<protein>
    <submittedName>
        <fullName evidence="6">Caspase family protein</fullName>
    </submittedName>
</protein>
<keyword evidence="2" id="KW-0677">Repeat</keyword>
<dbReference type="RefSeq" id="WP_193930686.1">
    <property type="nucleotide sequence ID" value="NZ_CAWPMZ010000096.1"/>
</dbReference>
<dbReference type="PANTHER" id="PTHR22847">
    <property type="entry name" value="WD40 REPEAT PROTEIN"/>
    <property type="match status" value="1"/>
</dbReference>
<dbReference type="InterPro" id="IPR020472">
    <property type="entry name" value="WD40_PAC1"/>
</dbReference>
<keyword evidence="7" id="KW-1185">Reference proteome</keyword>
<evidence type="ECO:0000259" key="5">
    <source>
        <dbReference type="Pfam" id="PF20703"/>
    </source>
</evidence>
<evidence type="ECO:0000256" key="2">
    <source>
        <dbReference type="ARBA" id="ARBA00022737"/>
    </source>
</evidence>
<feature type="domain" description="Novel STAND NTPase 1" evidence="5">
    <location>
        <begin position="532"/>
        <end position="949"/>
    </location>
</feature>
<feature type="repeat" description="WD" evidence="3">
    <location>
        <begin position="1548"/>
        <end position="1581"/>
    </location>
</feature>
<evidence type="ECO:0000313" key="7">
    <source>
        <dbReference type="Proteomes" id="UP000651156"/>
    </source>
</evidence>
<dbReference type="InterPro" id="IPR049052">
    <property type="entry name" value="nSTAND1"/>
</dbReference>
<evidence type="ECO:0000256" key="3">
    <source>
        <dbReference type="PROSITE-ProRule" id="PRU00221"/>
    </source>
</evidence>
<feature type="repeat" description="WD" evidence="3">
    <location>
        <begin position="1092"/>
        <end position="1124"/>
    </location>
</feature>
<comment type="caution">
    <text evidence="6">The sequence shown here is derived from an EMBL/GenBank/DDBJ whole genome shotgun (WGS) entry which is preliminary data.</text>
</comment>
<sequence>MSPVSVGTSRSTHLESGKAKLWVLLVGINKYSDSDIPMLRYSAVDCQGLAEALTVATQRFPHKEIIVHHDFAALTPELSAVQSSLKYIISTARAQDTVLFYFSGHGFLEPDQQAVLCLADTQKDDLLNTGWAMSELLRMLGECAATQQLVWLDACHSGGMTLIGARGDSTTALQNPTSQLVELLRQRATQSKGFYALLSCDQGQQSWEFPELGHGVFTYFLIRGLRGEAADAQGVIEVDGLYKYVYHRTLQYVDKTNQQLRLINQQKRSRGEVNLHSEYPIQTPKRIVEGIGELVLGLSSASIGATHPRQALVINGLASYQATVELSKVLRQAGKFELEYLPRPGKELSQVREAIQAYLRSPNLVQSSSPNITTAFLYLRGRIEETTEGDSWFVLADGVRLARSWLRQELRRSNIAQQIIVLDCPGANSLEDWVEDLQLGPQHGQCLIAAASPLDVPEQFTQALLQTLTTADPQTGLPVAAWIAQLQVELAGTGVPLHVWLSGVQGVIEVLPNRVIVSRGGDSEDFDLGLCPYMGLKAFNEADAPYFYGREALTQKLINELSQRAFLAVVGASGSGKSSVVQAGLMAQLRQGKQLPGSESWWIGSLRPGAKPMTALVQRLVDVGTEKEKAYQALQLEGLLHLGVEGFVRWLRTRPEPMVVLVVDQFEELFTLTASSDRQQFLDLLIGAVNYAADRFKLVITLRADFISSCLEVPLLASVLQQSSALVPPCLTCDDYRQVIVQPAQQVGLHVEPELVEVLLQDLPHSAGDLPLLEFVLEQLWLHRQSGVLTLQSYQQQIGGLKGVLEKKAQAVYDSLEPEAQACAQWIFLTLTQLGDGTEDTRRRVSKSEMTVAKYPAPLVERTLQALTTAKLIVVNCDEYPVGQSRGTSSPEVSLATLKQEVTIEIAHEVLIRHWSTLRWWLQENRTRLQVQRQIEQAASLWKQNQQHSDFLLHGVRLAEAEEIYVKYADELSPETQQFITACLEARQQQHLQTKRRLKQAQLTAGVMSILGFTACGLAGIAYLQRQNIQIESLNSLSTALLSANQQLEALTVSVKAAQQVQQTLAVPYELQIKTASTLQQVLSAMQERNRFVGHAYSVNAIAVSPDGKIIASASDDSTIKLWNQDGTLVQSLSAHTNPINNSISFSPDGQILASASDDATIKLWNIDGTLLKTLQSHSTRVTSVSFSPDGKIIASASDDQTIKLWNYDGTLVRSLPTHTSPINSISFSPDSKTLASASDDGIKLWNIDGTLIKTLQGHNSGVTSVSFSPAGMLATASRDNTIKLWSREGNLLKTLKGHSAPVNHVSFSPDGKLLASASDDFTVKLWNHAGELETFKGHSAPVNYVSFSPNGMLVSAGVDNTLRLWNIEQKSAVAQECPQTISVSFSTNVQDIALVCRDNTVTFWNLNGNTAKTLKEDNDVFHQVSFSPDGSIAAAENSIELKAKSIDAHHTIKLWNRDGLVLKSFEGHNNWLNSVSFSPDGNLLASASDDKTVKLWSRDGQLIRLLPGHQDAVNNVTFSPDSKIVASASKDATVKLWSVDGKLIRTLQGHNDAISDVSFSPHGLLASASVDNTVKLWSVDGKLISTLQGHSGWINDVSFSPDGKLVASASDDSTIKLWNIHGQLLGSFRGKAPSLGVRFTTDGKNLIGVGSDNVVHQWTLDLNNLVEQSCNWLSDYLTTNSNISASDRHLCKTTN</sequence>
<feature type="repeat" description="WD" evidence="3">
    <location>
        <begin position="1256"/>
        <end position="1287"/>
    </location>
</feature>
<feature type="repeat" description="WD" evidence="3">
    <location>
        <begin position="1466"/>
        <end position="1498"/>
    </location>
</feature>
<dbReference type="PANTHER" id="PTHR22847:SF637">
    <property type="entry name" value="WD REPEAT DOMAIN 5B"/>
    <property type="match status" value="1"/>
</dbReference>
<dbReference type="PROSITE" id="PS50082">
    <property type="entry name" value="WD_REPEATS_2"/>
    <property type="match status" value="11"/>
</dbReference>
<dbReference type="InterPro" id="IPR036322">
    <property type="entry name" value="WD40_repeat_dom_sf"/>
</dbReference>
<dbReference type="Gene3D" id="2.130.10.10">
    <property type="entry name" value="YVTN repeat-like/Quinoprotein amine dehydrogenase"/>
    <property type="match status" value="4"/>
</dbReference>
<dbReference type="PROSITE" id="PS50294">
    <property type="entry name" value="WD_REPEATS_REGION"/>
    <property type="match status" value="11"/>
</dbReference>
<proteinExistence type="predicted"/>
<dbReference type="PRINTS" id="PR00320">
    <property type="entry name" value="GPROTEINBRPT"/>
</dbReference>
<name>A0ABR9UMD1_9CHRO</name>
<dbReference type="Pfam" id="PF00400">
    <property type="entry name" value="WD40"/>
    <property type="match status" value="11"/>
</dbReference>
<dbReference type="EMBL" id="JADEWN010000005">
    <property type="protein sequence ID" value="MBE9189441.1"/>
    <property type="molecule type" value="Genomic_DNA"/>
</dbReference>
<evidence type="ECO:0000259" key="4">
    <source>
        <dbReference type="Pfam" id="PF00656"/>
    </source>
</evidence>
<dbReference type="Pfam" id="PF00656">
    <property type="entry name" value="Peptidase_C14"/>
    <property type="match status" value="1"/>
</dbReference>
<dbReference type="SMART" id="SM00320">
    <property type="entry name" value="WD40"/>
    <property type="match status" value="13"/>
</dbReference>
<dbReference type="CDD" id="cd00200">
    <property type="entry name" value="WD40"/>
    <property type="match status" value="2"/>
</dbReference>
<reference evidence="6 7" key="1">
    <citation type="submission" date="2020-10" db="EMBL/GenBank/DDBJ databases">
        <authorList>
            <person name="Castelo-Branco R."/>
            <person name="Eusebio N."/>
            <person name="Adriana R."/>
            <person name="Vieira A."/>
            <person name="Brugerolle De Fraissinette N."/>
            <person name="Rezende De Castro R."/>
            <person name="Schneider M.P."/>
            <person name="Vasconcelos V."/>
            <person name="Leao P.N."/>
        </authorList>
    </citation>
    <scope>NUCLEOTIDE SEQUENCE [LARGE SCALE GENOMIC DNA]</scope>
    <source>
        <strain evidence="6 7">LEGE 06123</strain>
    </source>
</reference>